<evidence type="ECO:0000313" key="1">
    <source>
        <dbReference type="EMBL" id="SLM51866.1"/>
    </source>
</evidence>
<sequence>MKNYFNMNDMTLQECEHFKVEMEMKKNYYGAFVSNVLTDEMTEKMDAICGCESNQ</sequence>
<dbReference type="RefSeq" id="WP_177208580.1">
    <property type="nucleotide sequence ID" value="NZ_FONM01000006.1"/>
</dbReference>
<evidence type="ECO:0000313" key="2">
    <source>
        <dbReference type="Proteomes" id="UP000195985"/>
    </source>
</evidence>
<organism evidence="1 2">
    <name type="scientific">Trichococcus pasteurii</name>
    <dbReference type="NCBI Taxonomy" id="43064"/>
    <lineage>
        <taxon>Bacteria</taxon>
        <taxon>Bacillati</taxon>
        <taxon>Bacillota</taxon>
        <taxon>Bacilli</taxon>
        <taxon>Lactobacillales</taxon>
        <taxon>Carnobacteriaceae</taxon>
        <taxon>Trichococcus</taxon>
    </lineage>
</organism>
<protein>
    <submittedName>
        <fullName evidence="1">Uncharacterized protein</fullName>
    </submittedName>
</protein>
<reference evidence="2" key="1">
    <citation type="submission" date="2016-04" db="EMBL/GenBank/DDBJ databases">
        <authorList>
            <person name="Strepis N."/>
        </authorList>
    </citation>
    <scope>NUCLEOTIDE SEQUENCE [LARGE SCALE GENOMIC DNA]</scope>
</reference>
<dbReference type="Proteomes" id="UP000195985">
    <property type="component" value="Unassembled WGS sequence"/>
</dbReference>
<gene>
    <name evidence="1" type="ORF">TPAS_1546</name>
</gene>
<dbReference type="AlphaFoldDB" id="A0A1W1IFS8"/>
<dbReference type="EMBL" id="FWEY01000003">
    <property type="protein sequence ID" value="SLM51866.1"/>
    <property type="molecule type" value="Genomic_DNA"/>
</dbReference>
<name>A0A1W1IFS8_9LACT</name>
<keyword evidence="2" id="KW-1185">Reference proteome</keyword>
<accession>A0A1W1IFS8</accession>
<proteinExistence type="predicted"/>